<evidence type="ECO:0000313" key="3">
    <source>
        <dbReference type="Proteomes" id="UP001602013"/>
    </source>
</evidence>
<protein>
    <submittedName>
        <fullName evidence="2">Uncharacterized protein</fullName>
    </submittedName>
</protein>
<dbReference type="EMBL" id="JBIASD010000004">
    <property type="protein sequence ID" value="MFF3665516.1"/>
    <property type="molecule type" value="Genomic_DNA"/>
</dbReference>
<feature type="compositionally biased region" description="Polar residues" evidence="1">
    <location>
        <begin position="1"/>
        <end position="10"/>
    </location>
</feature>
<proteinExistence type="predicted"/>
<feature type="region of interest" description="Disordered" evidence="1">
    <location>
        <begin position="1"/>
        <end position="28"/>
    </location>
</feature>
<comment type="caution">
    <text evidence="2">The sequence shown here is derived from an EMBL/GenBank/DDBJ whole genome shotgun (WGS) entry which is preliminary data.</text>
</comment>
<evidence type="ECO:0000256" key="1">
    <source>
        <dbReference type="SAM" id="MobiDB-lite"/>
    </source>
</evidence>
<evidence type="ECO:0000313" key="2">
    <source>
        <dbReference type="EMBL" id="MFF3665516.1"/>
    </source>
</evidence>
<dbReference type="RefSeq" id="WP_387409532.1">
    <property type="nucleotide sequence ID" value="NZ_JBIASD010000004.1"/>
</dbReference>
<keyword evidence="3" id="KW-1185">Reference proteome</keyword>
<sequence length="109" mass="12743">MPNQPKTPSRSVRVDDPEWEAAEPATRRYDSDRTKVVKQFFDWYFHKPGVELERPPLTDLAEIIGEEAREVEKAVLSEPRPKEREKLERRSRALADMLAKIEERQRGGV</sequence>
<reference evidence="2 3" key="1">
    <citation type="submission" date="2024-10" db="EMBL/GenBank/DDBJ databases">
        <title>The Natural Products Discovery Center: Release of the First 8490 Sequenced Strains for Exploring Actinobacteria Biosynthetic Diversity.</title>
        <authorList>
            <person name="Kalkreuter E."/>
            <person name="Kautsar S.A."/>
            <person name="Yang D."/>
            <person name="Bader C.D."/>
            <person name="Teijaro C.N."/>
            <person name="Fluegel L."/>
            <person name="Davis C.M."/>
            <person name="Simpson J.R."/>
            <person name="Lauterbach L."/>
            <person name="Steele A.D."/>
            <person name="Gui C."/>
            <person name="Meng S."/>
            <person name="Li G."/>
            <person name="Viehrig K."/>
            <person name="Ye F."/>
            <person name="Su P."/>
            <person name="Kiefer A.F."/>
            <person name="Nichols A."/>
            <person name="Cepeda A.J."/>
            <person name="Yan W."/>
            <person name="Fan B."/>
            <person name="Jiang Y."/>
            <person name="Adhikari A."/>
            <person name="Zheng C.-J."/>
            <person name="Schuster L."/>
            <person name="Cowan T.M."/>
            <person name="Smanski M.J."/>
            <person name="Chevrette M.G."/>
            <person name="De Carvalho L.P.S."/>
            <person name="Shen B."/>
        </authorList>
    </citation>
    <scope>NUCLEOTIDE SEQUENCE [LARGE SCALE GENOMIC DNA]</scope>
    <source>
        <strain evidence="2 3">NPDC002173</strain>
    </source>
</reference>
<name>A0ABW6SKL8_9ACTN</name>
<gene>
    <name evidence="2" type="ORF">ACFYXI_07965</name>
</gene>
<accession>A0ABW6SKL8</accession>
<organism evidence="2 3">
    <name type="scientific">Microtetraspora malaysiensis</name>
    <dbReference type="NCBI Taxonomy" id="161358"/>
    <lineage>
        <taxon>Bacteria</taxon>
        <taxon>Bacillati</taxon>
        <taxon>Actinomycetota</taxon>
        <taxon>Actinomycetes</taxon>
        <taxon>Streptosporangiales</taxon>
        <taxon>Streptosporangiaceae</taxon>
        <taxon>Microtetraspora</taxon>
    </lineage>
</organism>
<dbReference type="Proteomes" id="UP001602013">
    <property type="component" value="Unassembled WGS sequence"/>
</dbReference>